<dbReference type="Proteomes" id="UP000484164">
    <property type="component" value="Unassembled WGS sequence"/>
</dbReference>
<sequence length="167" mass="19176">MKAHQRMRVIHRYLGFFLTGIMSVYALSGVVLVYRDTDTFKRVENISKNIGENLGEEALGKALEMRRFRVDSTSGAEVFFRDGVYNRTTGMAHYTVKETPFVLDQLLHLHKATSSRPLSFLNVFFGLSLLFFVISSFWMYFPGTDIFKKGMYFTIAGLVFALLLIFI</sequence>
<name>A0A6L3ZGP6_9FLAO</name>
<organism evidence="2 3">
    <name type="scientific">Phaeocystidibacter marisrubri</name>
    <dbReference type="NCBI Taxonomy" id="1577780"/>
    <lineage>
        <taxon>Bacteria</taxon>
        <taxon>Pseudomonadati</taxon>
        <taxon>Bacteroidota</taxon>
        <taxon>Flavobacteriia</taxon>
        <taxon>Flavobacteriales</taxon>
        <taxon>Phaeocystidibacteraceae</taxon>
        <taxon>Phaeocystidibacter</taxon>
    </lineage>
</organism>
<dbReference type="EMBL" id="WBVQ01000001">
    <property type="protein sequence ID" value="KAB2817007.1"/>
    <property type="molecule type" value="Genomic_DNA"/>
</dbReference>
<keyword evidence="1" id="KW-0812">Transmembrane</keyword>
<feature type="transmembrane region" description="Helical" evidence="1">
    <location>
        <begin position="12"/>
        <end position="34"/>
    </location>
</feature>
<keyword evidence="3" id="KW-1185">Reference proteome</keyword>
<evidence type="ECO:0008006" key="4">
    <source>
        <dbReference type="Google" id="ProtNLM"/>
    </source>
</evidence>
<comment type="caution">
    <text evidence="2">The sequence shown here is derived from an EMBL/GenBank/DDBJ whole genome shotgun (WGS) entry which is preliminary data.</text>
</comment>
<keyword evidence="1" id="KW-0472">Membrane</keyword>
<accession>A0A6L3ZGP6</accession>
<dbReference type="RefSeq" id="WP_151691579.1">
    <property type="nucleotide sequence ID" value="NZ_BMGX01000002.1"/>
</dbReference>
<reference evidence="2 3" key="1">
    <citation type="submission" date="2019-10" db="EMBL/GenBank/DDBJ databases">
        <title>Genome sequence of Phaeocystidibacter marisrubri JCM30614 (type strain).</title>
        <authorList>
            <person name="Bowman J.P."/>
        </authorList>
    </citation>
    <scope>NUCLEOTIDE SEQUENCE [LARGE SCALE GENOMIC DNA]</scope>
    <source>
        <strain evidence="2 3">JCM 30614</strain>
    </source>
</reference>
<evidence type="ECO:0000313" key="2">
    <source>
        <dbReference type="EMBL" id="KAB2817007.1"/>
    </source>
</evidence>
<gene>
    <name evidence="2" type="ORF">F8C82_01030</name>
</gene>
<proteinExistence type="predicted"/>
<keyword evidence="1" id="KW-1133">Transmembrane helix</keyword>
<evidence type="ECO:0000256" key="1">
    <source>
        <dbReference type="SAM" id="Phobius"/>
    </source>
</evidence>
<dbReference type="OrthoDB" id="6330679at2"/>
<feature type="transmembrane region" description="Helical" evidence="1">
    <location>
        <begin position="150"/>
        <end position="166"/>
    </location>
</feature>
<dbReference type="AlphaFoldDB" id="A0A6L3ZGP6"/>
<evidence type="ECO:0000313" key="3">
    <source>
        <dbReference type="Proteomes" id="UP000484164"/>
    </source>
</evidence>
<feature type="transmembrane region" description="Helical" evidence="1">
    <location>
        <begin position="120"/>
        <end position="141"/>
    </location>
</feature>
<protein>
    <recommendedName>
        <fullName evidence="4">PepSY domain-containing protein</fullName>
    </recommendedName>
</protein>